<dbReference type="PANTHER" id="PTHR14076:SF3">
    <property type="entry name" value="RECEPTOR ACTIVITY-MODIFYING PROTEIN 1"/>
    <property type="match status" value="1"/>
</dbReference>
<dbReference type="PANTHER" id="PTHR14076">
    <property type="entry name" value="RECEPTOR ACTIVITY MODIFYING PROTEIN RAMP"/>
    <property type="match status" value="1"/>
</dbReference>
<dbReference type="InterPro" id="IPR038126">
    <property type="entry name" value="RAMP_sf"/>
</dbReference>
<comment type="subcellular location">
    <subcellularLocation>
        <location evidence="1">Cell membrane</location>
        <topology evidence="1">Single-pass type I membrane protein</topology>
    </subcellularLocation>
</comment>
<comment type="similarity">
    <text evidence="2">Belongs to the RAMP family.</text>
</comment>
<dbReference type="Pfam" id="PF04901">
    <property type="entry name" value="RAMP"/>
    <property type="match status" value="1"/>
</dbReference>
<gene>
    <name evidence="15" type="ORF">NYPRO_LOCUS19525</name>
</gene>
<keyword evidence="6" id="KW-0732">Signal</keyword>
<comment type="function">
    <text evidence="12">Accessory protein that interacts with and modulates the function of G-protein coupled receptors including calcitonin gene-related peptide type 1 receptor (CALCRL) and calcitonin receptor (CALCR). Required for the transport of CALCRL to the plasma membrane. Together with CALCRL, form the receptor complex for the calcitonin gene-related peptides CGRP1/CALCA and CGRP2/CALCB. Together with CALCR, form the AMYR1 receptor complex for amylin/IAPP and CGRP1/CALCA.</text>
</comment>
<dbReference type="GO" id="GO:0007186">
    <property type="term" value="P:G protein-coupled receptor signaling pathway"/>
    <property type="evidence" value="ECO:0007669"/>
    <property type="project" value="TreeGrafter"/>
</dbReference>
<name>A0A811ZDI0_NYCPR</name>
<evidence type="ECO:0000256" key="10">
    <source>
        <dbReference type="ARBA" id="ARBA00023170"/>
    </source>
</evidence>
<evidence type="ECO:0000256" key="6">
    <source>
        <dbReference type="ARBA" id="ARBA00022729"/>
    </source>
</evidence>
<evidence type="ECO:0000256" key="12">
    <source>
        <dbReference type="ARBA" id="ARBA00049570"/>
    </source>
</evidence>
<evidence type="ECO:0000256" key="1">
    <source>
        <dbReference type="ARBA" id="ARBA00004251"/>
    </source>
</evidence>
<protein>
    <recommendedName>
        <fullName evidence="11">Receptor activity-modifying protein 1</fullName>
    </recommendedName>
</protein>
<evidence type="ECO:0000256" key="4">
    <source>
        <dbReference type="ARBA" id="ARBA00022475"/>
    </source>
</evidence>
<sequence length="200" mass="21795">MVGAHRGECDPLARAHGALGGPTRPCGSRQGLCWVVLGSVSPRLPLHVGRPPCGPWEDRGGDAGDTLVAVHHLLVATACQDADYGALLQELCLARFKVSMEAIGKTLWCDWAKTIGSYGELTDCTRHVADQLDCFWPNAAVDKFFVAVHQRYFRNCPASGRAVRDPPRSILCPFIVVPILVTLLVTMLVVWRSKRPEGIV</sequence>
<dbReference type="GO" id="GO:0006886">
    <property type="term" value="P:intracellular protein transport"/>
    <property type="evidence" value="ECO:0007669"/>
    <property type="project" value="InterPro"/>
</dbReference>
<dbReference type="GO" id="GO:0031623">
    <property type="term" value="P:receptor internalization"/>
    <property type="evidence" value="ECO:0007669"/>
    <property type="project" value="TreeGrafter"/>
</dbReference>
<comment type="caution">
    <text evidence="15">The sequence shown here is derived from an EMBL/GenBank/DDBJ whole genome shotgun (WGS) entry which is preliminary data.</text>
</comment>
<comment type="subunit">
    <text evidence="13">Heterodimer of CALCRL and RAMP1; the interaction induces allosteric modulation of CALCRL function and CGRP1/CALCA and CGRP2/CALCB ligand specificity. Heterodimer of CALCR and RAMP1; interaction forms the AMYR1 receptor complex for amylin/IAPP and CGRP1/CALCA ligands.</text>
</comment>
<dbReference type="GO" id="GO:0043235">
    <property type="term" value="C:receptor complex"/>
    <property type="evidence" value="ECO:0007669"/>
    <property type="project" value="TreeGrafter"/>
</dbReference>
<keyword evidence="9" id="KW-1015">Disulfide bond</keyword>
<dbReference type="GO" id="GO:0032870">
    <property type="term" value="P:cellular response to hormone stimulus"/>
    <property type="evidence" value="ECO:0007669"/>
    <property type="project" value="TreeGrafter"/>
</dbReference>
<dbReference type="GO" id="GO:0009986">
    <property type="term" value="C:cell surface"/>
    <property type="evidence" value="ECO:0007669"/>
    <property type="project" value="TreeGrafter"/>
</dbReference>
<dbReference type="InterPro" id="IPR006985">
    <property type="entry name" value="RAMP"/>
</dbReference>
<evidence type="ECO:0000313" key="16">
    <source>
        <dbReference type="Proteomes" id="UP000645828"/>
    </source>
</evidence>
<keyword evidence="16" id="KW-1185">Reference proteome</keyword>
<evidence type="ECO:0000256" key="3">
    <source>
        <dbReference type="ARBA" id="ARBA00022448"/>
    </source>
</evidence>
<dbReference type="EMBL" id="CAJHUB010000762">
    <property type="protein sequence ID" value="CAD7686732.1"/>
    <property type="molecule type" value="Genomic_DNA"/>
</dbReference>
<feature type="transmembrane region" description="Helical" evidence="14">
    <location>
        <begin position="170"/>
        <end position="191"/>
    </location>
</feature>
<keyword evidence="10" id="KW-0675">Receptor</keyword>
<evidence type="ECO:0000313" key="15">
    <source>
        <dbReference type="EMBL" id="CAD7686732.1"/>
    </source>
</evidence>
<dbReference type="Gene3D" id="1.10.150.510">
    <property type="entry name" value="Receptor activity modifying family"/>
    <property type="match status" value="1"/>
</dbReference>
<dbReference type="GO" id="GO:0008277">
    <property type="term" value="P:regulation of G protein-coupled receptor signaling pathway"/>
    <property type="evidence" value="ECO:0007669"/>
    <property type="project" value="InterPro"/>
</dbReference>
<dbReference type="Proteomes" id="UP000645828">
    <property type="component" value="Unassembled WGS sequence"/>
</dbReference>
<evidence type="ECO:0000256" key="2">
    <source>
        <dbReference type="ARBA" id="ARBA00007087"/>
    </source>
</evidence>
<proteinExistence type="inferred from homology"/>
<evidence type="ECO:0000256" key="14">
    <source>
        <dbReference type="SAM" id="Phobius"/>
    </source>
</evidence>
<evidence type="ECO:0000256" key="11">
    <source>
        <dbReference type="ARBA" id="ARBA00041071"/>
    </source>
</evidence>
<keyword evidence="8 14" id="KW-0472">Membrane</keyword>
<dbReference type="GO" id="GO:0005886">
    <property type="term" value="C:plasma membrane"/>
    <property type="evidence" value="ECO:0007669"/>
    <property type="project" value="UniProtKB-SubCell"/>
</dbReference>
<dbReference type="AlphaFoldDB" id="A0A811ZDI0"/>
<evidence type="ECO:0000256" key="13">
    <source>
        <dbReference type="ARBA" id="ARBA00049674"/>
    </source>
</evidence>
<dbReference type="GO" id="GO:0015026">
    <property type="term" value="F:coreceptor activity"/>
    <property type="evidence" value="ECO:0007669"/>
    <property type="project" value="InterPro"/>
</dbReference>
<keyword evidence="5 14" id="KW-0812">Transmembrane</keyword>
<keyword evidence="7 14" id="KW-1133">Transmembrane helix</keyword>
<dbReference type="GO" id="GO:0006816">
    <property type="term" value="P:calcium ion transport"/>
    <property type="evidence" value="ECO:0007669"/>
    <property type="project" value="TreeGrafter"/>
</dbReference>
<dbReference type="GO" id="GO:0072659">
    <property type="term" value="P:protein localization to plasma membrane"/>
    <property type="evidence" value="ECO:0007669"/>
    <property type="project" value="TreeGrafter"/>
</dbReference>
<keyword evidence="3" id="KW-0813">Transport</keyword>
<evidence type="ECO:0000256" key="8">
    <source>
        <dbReference type="ARBA" id="ARBA00023136"/>
    </source>
</evidence>
<accession>A0A811ZDI0</accession>
<evidence type="ECO:0000256" key="9">
    <source>
        <dbReference type="ARBA" id="ARBA00023157"/>
    </source>
</evidence>
<reference evidence="15" key="1">
    <citation type="submission" date="2020-12" db="EMBL/GenBank/DDBJ databases">
        <authorList>
            <consortium name="Molecular Ecology Group"/>
        </authorList>
    </citation>
    <scope>NUCLEOTIDE SEQUENCE</scope>
    <source>
        <strain evidence="15">TBG_1078</strain>
    </source>
</reference>
<keyword evidence="4" id="KW-1003">Cell membrane</keyword>
<evidence type="ECO:0000256" key="5">
    <source>
        <dbReference type="ARBA" id="ARBA00022692"/>
    </source>
</evidence>
<evidence type="ECO:0000256" key="7">
    <source>
        <dbReference type="ARBA" id="ARBA00022989"/>
    </source>
</evidence>
<organism evidence="15 16">
    <name type="scientific">Nyctereutes procyonoides</name>
    <name type="common">Raccoon dog</name>
    <name type="synonym">Canis procyonoides</name>
    <dbReference type="NCBI Taxonomy" id="34880"/>
    <lineage>
        <taxon>Eukaryota</taxon>
        <taxon>Metazoa</taxon>
        <taxon>Chordata</taxon>
        <taxon>Craniata</taxon>
        <taxon>Vertebrata</taxon>
        <taxon>Euteleostomi</taxon>
        <taxon>Mammalia</taxon>
        <taxon>Eutheria</taxon>
        <taxon>Laurasiatheria</taxon>
        <taxon>Carnivora</taxon>
        <taxon>Caniformia</taxon>
        <taxon>Canidae</taxon>
        <taxon>Nyctereutes</taxon>
    </lineage>
</organism>
<dbReference type="FunFam" id="1.10.150.510:FF:000002">
    <property type="entry name" value="Receptor activity-modifying protein 1"/>
    <property type="match status" value="1"/>
</dbReference>